<dbReference type="GO" id="GO:0002949">
    <property type="term" value="P:tRNA threonylcarbamoyladenosine modification"/>
    <property type="evidence" value="ECO:0007669"/>
    <property type="project" value="InterPro"/>
</dbReference>
<organism evidence="2 3">
    <name type="scientific">Treponema pedis str. T A4</name>
    <dbReference type="NCBI Taxonomy" id="1291379"/>
    <lineage>
        <taxon>Bacteria</taxon>
        <taxon>Pseudomonadati</taxon>
        <taxon>Spirochaetota</taxon>
        <taxon>Spirochaetia</taxon>
        <taxon>Spirochaetales</taxon>
        <taxon>Treponemataceae</taxon>
        <taxon>Treponema</taxon>
    </lineage>
</organism>
<dbReference type="InterPro" id="IPR022496">
    <property type="entry name" value="T6A_TsaB"/>
</dbReference>
<dbReference type="InterPro" id="IPR043129">
    <property type="entry name" value="ATPase_NBD"/>
</dbReference>
<name>S6A4R2_9SPIR</name>
<dbReference type="InterPro" id="IPR000905">
    <property type="entry name" value="Gcp-like_dom"/>
</dbReference>
<dbReference type="PATRIC" id="fig|1291379.3.peg.2184"/>
<evidence type="ECO:0000313" key="2">
    <source>
        <dbReference type="EMBL" id="AGT44686.1"/>
    </source>
</evidence>
<dbReference type="SUPFAM" id="SSF53067">
    <property type="entry name" value="Actin-like ATPase domain"/>
    <property type="match status" value="1"/>
</dbReference>
<dbReference type="KEGG" id="tped:TPE_2212"/>
<sequence>MNTVFIDTSSSSAAVTASGNAGSFTCIFTPANKRHSAALISLIESAVSAAGFSVEETEAVICPQGPGSFTGLRLAYSAAKAICLKTHAEFYCIPVLDALNFRYRKTCEQVLSIIDAKRDRFYVKFFKNSERLKEDGTQEIFEPADISAKEAVKFLNMNERAVICGSGTEQFKEDIKGVNINMENLFFIEEKLENLSQIMLDCFTLNKNIFKVSDYDGPLYIRKSDAEE</sequence>
<dbReference type="EMBL" id="CP004120">
    <property type="protein sequence ID" value="AGT44686.1"/>
    <property type="molecule type" value="Genomic_DNA"/>
</dbReference>
<dbReference type="HOGENOM" id="CLU_064886_0_0_12"/>
<dbReference type="Proteomes" id="UP000015620">
    <property type="component" value="Chromosome"/>
</dbReference>
<dbReference type="RefSeq" id="WP_020965982.1">
    <property type="nucleotide sequence ID" value="NC_022097.1"/>
</dbReference>
<protein>
    <submittedName>
        <fullName evidence="2">Glycoprotease</fullName>
    </submittedName>
</protein>
<evidence type="ECO:0000313" key="3">
    <source>
        <dbReference type="Proteomes" id="UP000015620"/>
    </source>
</evidence>
<accession>S6A4R2</accession>
<dbReference type="GeneID" id="301090676"/>
<feature type="domain" description="Gcp-like" evidence="1">
    <location>
        <begin position="31"/>
        <end position="137"/>
    </location>
</feature>
<proteinExistence type="predicted"/>
<gene>
    <name evidence="2" type="ORF">TPE_2212</name>
</gene>
<dbReference type="Gene3D" id="3.30.420.40">
    <property type="match status" value="2"/>
</dbReference>
<dbReference type="Pfam" id="PF00814">
    <property type="entry name" value="TsaD"/>
    <property type="match status" value="1"/>
</dbReference>
<evidence type="ECO:0000259" key="1">
    <source>
        <dbReference type="Pfam" id="PF00814"/>
    </source>
</evidence>
<keyword evidence="2" id="KW-0378">Hydrolase</keyword>
<keyword evidence="3" id="KW-1185">Reference proteome</keyword>
<dbReference type="GO" id="GO:0006508">
    <property type="term" value="P:proteolysis"/>
    <property type="evidence" value="ECO:0007669"/>
    <property type="project" value="UniProtKB-KW"/>
</dbReference>
<dbReference type="NCBIfam" id="TIGR03725">
    <property type="entry name" value="T6A_YeaZ"/>
    <property type="match status" value="1"/>
</dbReference>
<reference evidence="2 3" key="1">
    <citation type="journal article" date="2013" name="PLoS ONE">
        <title>Genome-Wide Relatedness of Treponema pedis, from Gingiva and Necrotic Skin Lesions of Pigs, with the Human Oral Pathogen Treponema denticola.</title>
        <authorList>
            <person name="Svartstrom O."/>
            <person name="Mushtaq M."/>
            <person name="Pringle M."/>
            <person name="Segerman B."/>
        </authorList>
    </citation>
    <scope>NUCLEOTIDE SEQUENCE [LARGE SCALE GENOMIC DNA]</scope>
    <source>
        <strain evidence="2">T A4</strain>
    </source>
</reference>
<keyword evidence="2" id="KW-0645">Protease</keyword>
<dbReference type="STRING" id="1291379.TPE_2212"/>
<dbReference type="AlphaFoldDB" id="S6A4R2"/>
<dbReference type="OrthoDB" id="9784166at2"/>
<dbReference type="GO" id="GO:0008233">
    <property type="term" value="F:peptidase activity"/>
    <property type="evidence" value="ECO:0007669"/>
    <property type="project" value="UniProtKB-KW"/>
</dbReference>